<sequence length="31" mass="3752">MVEWLGYKPYAVTHASDYFDQLYDWAVELIK</sequence>
<comment type="caution">
    <text evidence="6">The sequence shown here is derived from an EMBL/GenBank/DDBJ whole genome shotgun (WGS) entry which is preliminary data.</text>
</comment>
<evidence type="ECO:0000256" key="1">
    <source>
        <dbReference type="ARBA" id="ARBA00022598"/>
    </source>
</evidence>
<feature type="domain" description="Glutamyl/glutaminyl-tRNA synthetase class Ib catalytic" evidence="5">
    <location>
        <begin position="1"/>
        <end position="31"/>
    </location>
</feature>
<dbReference type="GO" id="GO:0043039">
    <property type="term" value="P:tRNA aminoacylation"/>
    <property type="evidence" value="ECO:0007669"/>
    <property type="project" value="InterPro"/>
</dbReference>
<dbReference type="AlphaFoldDB" id="A0A401TF24"/>
<dbReference type="Gene3D" id="3.40.50.620">
    <property type="entry name" value="HUPs"/>
    <property type="match status" value="1"/>
</dbReference>
<reference evidence="6 7" key="1">
    <citation type="journal article" date="2018" name="Nat. Ecol. Evol.">
        <title>Shark genomes provide insights into elasmobranch evolution and the origin of vertebrates.</title>
        <authorList>
            <person name="Hara Y"/>
            <person name="Yamaguchi K"/>
            <person name="Onimaru K"/>
            <person name="Kadota M"/>
            <person name="Koyanagi M"/>
            <person name="Keeley SD"/>
            <person name="Tatsumi K"/>
            <person name="Tanaka K"/>
            <person name="Motone F"/>
            <person name="Kageyama Y"/>
            <person name="Nozu R"/>
            <person name="Adachi N"/>
            <person name="Nishimura O"/>
            <person name="Nakagawa R"/>
            <person name="Tanegashima C"/>
            <person name="Kiyatake I"/>
            <person name="Matsumoto R"/>
            <person name="Murakumo K"/>
            <person name="Nishida K"/>
            <person name="Terakita A"/>
            <person name="Kuratani S"/>
            <person name="Sato K"/>
            <person name="Hyodo S Kuraku.S."/>
        </authorList>
    </citation>
    <scope>NUCLEOTIDE SEQUENCE [LARGE SCALE GENOMIC DNA]</scope>
</reference>
<dbReference type="Pfam" id="PF00749">
    <property type="entry name" value="tRNA-synt_1c"/>
    <property type="match status" value="1"/>
</dbReference>
<gene>
    <name evidence="6" type="ORF">chiPu_0024999</name>
</gene>
<accession>A0A401TF24</accession>
<keyword evidence="7" id="KW-1185">Reference proteome</keyword>
<protein>
    <recommendedName>
        <fullName evidence="5">Glutamyl/glutaminyl-tRNA synthetase class Ib catalytic domain-containing protein</fullName>
    </recommendedName>
</protein>
<evidence type="ECO:0000256" key="2">
    <source>
        <dbReference type="ARBA" id="ARBA00022741"/>
    </source>
</evidence>
<evidence type="ECO:0000313" key="6">
    <source>
        <dbReference type="EMBL" id="GCC41247.1"/>
    </source>
</evidence>
<dbReference type="STRING" id="137246.A0A401TF24"/>
<proteinExistence type="predicted"/>
<evidence type="ECO:0000256" key="3">
    <source>
        <dbReference type="ARBA" id="ARBA00022840"/>
    </source>
</evidence>
<organism evidence="6 7">
    <name type="scientific">Chiloscyllium punctatum</name>
    <name type="common">Brownbanded bambooshark</name>
    <name type="synonym">Hemiscyllium punctatum</name>
    <dbReference type="NCBI Taxonomy" id="137246"/>
    <lineage>
        <taxon>Eukaryota</taxon>
        <taxon>Metazoa</taxon>
        <taxon>Chordata</taxon>
        <taxon>Craniata</taxon>
        <taxon>Vertebrata</taxon>
        <taxon>Chondrichthyes</taxon>
        <taxon>Elasmobranchii</taxon>
        <taxon>Galeomorphii</taxon>
        <taxon>Galeoidea</taxon>
        <taxon>Orectolobiformes</taxon>
        <taxon>Hemiscylliidae</taxon>
        <taxon>Chiloscyllium</taxon>
    </lineage>
</organism>
<keyword evidence="2" id="KW-0547">Nucleotide-binding</keyword>
<dbReference type="EMBL" id="BEZZ01050284">
    <property type="protein sequence ID" value="GCC41247.1"/>
    <property type="molecule type" value="Genomic_DNA"/>
</dbReference>
<dbReference type="Proteomes" id="UP000287033">
    <property type="component" value="Unassembled WGS sequence"/>
</dbReference>
<keyword evidence="4" id="KW-0030">Aminoacyl-tRNA synthetase</keyword>
<feature type="non-terminal residue" evidence="6">
    <location>
        <position position="31"/>
    </location>
</feature>
<keyword evidence="3" id="KW-0067">ATP-binding</keyword>
<keyword evidence="1" id="KW-0436">Ligase</keyword>
<evidence type="ECO:0000313" key="7">
    <source>
        <dbReference type="Proteomes" id="UP000287033"/>
    </source>
</evidence>
<dbReference type="InterPro" id="IPR014729">
    <property type="entry name" value="Rossmann-like_a/b/a_fold"/>
</dbReference>
<dbReference type="GO" id="GO:0005524">
    <property type="term" value="F:ATP binding"/>
    <property type="evidence" value="ECO:0007669"/>
    <property type="project" value="UniProtKB-KW"/>
</dbReference>
<evidence type="ECO:0000256" key="4">
    <source>
        <dbReference type="ARBA" id="ARBA00023146"/>
    </source>
</evidence>
<dbReference type="GO" id="GO:0004812">
    <property type="term" value="F:aminoacyl-tRNA ligase activity"/>
    <property type="evidence" value="ECO:0007669"/>
    <property type="project" value="UniProtKB-KW"/>
</dbReference>
<dbReference type="OrthoDB" id="10250478at2759"/>
<dbReference type="InterPro" id="IPR020058">
    <property type="entry name" value="Glu/Gln-tRNA-synth_Ib_cat-dom"/>
</dbReference>
<name>A0A401TF24_CHIPU</name>
<evidence type="ECO:0000259" key="5">
    <source>
        <dbReference type="Pfam" id="PF00749"/>
    </source>
</evidence>